<dbReference type="Proteomes" id="UP000694424">
    <property type="component" value="Unplaced"/>
</dbReference>
<feature type="compositionally biased region" description="Polar residues" evidence="1">
    <location>
        <begin position="104"/>
        <end position="118"/>
    </location>
</feature>
<feature type="region of interest" description="Disordered" evidence="1">
    <location>
        <begin position="30"/>
        <end position="146"/>
    </location>
</feature>
<sequence>MRSGVSACSLGLGIGFTSPGCSLPSCSRSLSRPAKTGGTVGRGWRFGFPGPPRVTSAPGATGRAASLAAVPWVDTSPRGSTAPAQGREQGLAPGSPCIPASPEGTVQDQGREQGSAQGSPCIPASPGDTAGVQGREQGSAQGSPCIPASPGYMELVQGREQGLARGFPCIPASPEGTELVQGKKWGLAQGSPCTPASPGDKVWVRGREQGLAWGSPCTPASPGDRELVQGREQGLAPAALYMVVSLEGMGQAQGMIQEGKLVVACIAVPAAVPAVDTRVSRQQAFLLGLVPLLRGLVLGMALGSGLQVAAVEDTVPARRMAQALGFALR</sequence>
<dbReference type="AlphaFoldDB" id="A0A8B9NW47"/>
<evidence type="ECO:0000313" key="3">
    <source>
        <dbReference type="Proteomes" id="UP000694424"/>
    </source>
</evidence>
<proteinExistence type="predicted"/>
<reference evidence="2" key="1">
    <citation type="submission" date="2025-08" db="UniProtKB">
        <authorList>
            <consortium name="Ensembl"/>
        </authorList>
    </citation>
    <scope>IDENTIFICATION</scope>
</reference>
<keyword evidence="3" id="KW-1185">Reference proteome</keyword>
<evidence type="ECO:0000313" key="2">
    <source>
        <dbReference type="Ensembl" id="ENSAOWP00000003284.1"/>
    </source>
</evidence>
<reference evidence="2" key="2">
    <citation type="submission" date="2025-09" db="UniProtKB">
        <authorList>
            <consortium name="Ensembl"/>
        </authorList>
    </citation>
    <scope>IDENTIFICATION</scope>
</reference>
<organism evidence="2 3">
    <name type="scientific">Apteryx owenii</name>
    <name type="common">Little spotted kiwi</name>
    <dbReference type="NCBI Taxonomy" id="8824"/>
    <lineage>
        <taxon>Eukaryota</taxon>
        <taxon>Metazoa</taxon>
        <taxon>Chordata</taxon>
        <taxon>Craniata</taxon>
        <taxon>Vertebrata</taxon>
        <taxon>Euteleostomi</taxon>
        <taxon>Archelosauria</taxon>
        <taxon>Archosauria</taxon>
        <taxon>Dinosauria</taxon>
        <taxon>Saurischia</taxon>
        <taxon>Theropoda</taxon>
        <taxon>Coelurosauria</taxon>
        <taxon>Aves</taxon>
        <taxon>Palaeognathae</taxon>
        <taxon>Apterygiformes</taxon>
        <taxon>Apterygidae</taxon>
        <taxon>Apteryx</taxon>
    </lineage>
</organism>
<dbReference type="Ensembl" id="ENSAOWT00000003737.1">
    <property type="protein sequence ID" value="ENSAOWP00000003284.1"/>
    <property type="gene ID" value="ENSAOWG00000002300.1"/>
</dbReference>
<evidence type="ECO:0000256" key="1">
    <source>
        <dbReference type="SAM" id="MobiDB-lite"/>
    </source>
</evidence>
<accession>A0A8B9NW47</accession>
<protein>
    <submittedName>
        <fullName evidence="2">Uncharacterized protein</fullName>
    </submittedName>
</protein>
<name>A0A8B9NW47_APTOW</name>